<evidence type="ECO:0000313" key="3">
    <source>
        <dbReference type="Proteomes" id="UP000214646"/>
    </source>
</evidence>
<dbReference type="EMBL" id="NIDE01000002">
    <property type="protein sequence ID" value="OWK45694.1"/>
    <property type="molecule type" value="Genomic_DNA"/>
</dbReference>
<reference evidence="3" key="1">
    <citation type="submission" date="2017-06" db="EMBL/GenBank/DDBJ databases">
        <title>Genome analysis of Fimbriiglobus ruber SP5, the first member of the order Planctomycetales with confirmed chitinolytic capability.</title>
        <authorList>
            <person name="Ravin N.V."/>
            <person name="Rakitin A.L."/>
            <person name="Ivanova A.A."/>
            <person name="Beletsky A.V."/>
            <person name="Kulichevskaya I.S."/>
            <person name="Mardanov A.V."/>
            <person name="Dedysh S.N."/>
        </authorList>
    </citation>
    <scope>NUCLEOTIDE SEQUENCE [LARGE SCALE GENOMIC DNA]</scope>
    <source>
        <strain evidence="3">SP5</strain>
    </source>
</reference>
<keyword evidence="1" id="KW-1133">Transmembrane helix</keyword>
<dbReference type="Proteomes" id="UP000214646">
    <property type="component" value="Unassembled WGS sequence"/>
</dbReference>
<gene>
    <name evidence="2" type="ORF">FRUB_02025</name>
</gene>
<protein>
    <submittedName>
        <fullName evidence="2">Uncharacterized protein</fullName>
    </submittedName>
</protein>
<name>A0A225E1N7_9BACT</name>
<evidence type="ECO:0000313" key="2">
    <source>
        <dbReference type="EMBL" id="OWK45694.1"/>
    </source>
</evidence>
<proteinExistence type="predicted"/>
<dbReference type="RefSeq" id="WP_088253382.1">
    <property type="nucleotide sequence ID" value="NZ_NIDE01000002.1"/>
</dbReference>
<evidence type="ECO:0000256" key="1">
    <source>
        <dbReference type="SAM" id="Phobius"/>
    </source>
</evidence>
<keyword evidence="1" id="KW-0812">Transmembrane</keyword>
<organism evidence="2 3">
    <name type="scientific">Fimbriiglobus ruber</name>
    <dbReference type="NCBI Taxonomy" id="1908690"/>
    <lineage>
        <taxon>Bacteria</taxon>
        <taxon>Pseudomonadati</taxon>
        <taxon>Planctomycetota</taxon>
        <taxon>Planctomycetia</taxon>
        <taxon>Gemmatales</taxon>
        <taxon>Gemmataceae</taxon>
        <taxon>Fimbriiglobus</taxon>
    </lineage>
</organism>
<sequence>MPIVTCRKCGETQKALEGTQPCAQCGAALVVPSKVPWWVWAAGVVAVLGLVGIWQRGKIFRFGDKVATRAADALEKPSPDREGVEWTYGSLAHYLRTKKLDFAIETEDETDVAKKVVGRKAVLRAKDGRAVDVFKKAQFKLPNVRAGEPGGGGPYFWGEFRFSGDPDLVLAIKHALE</sequence>
<keyword evidence="1" id="KW-0472">Membrane</keyword>
<accession>A0A225E1N7</accession>
<feature type="transmembrane region" description="Helical" evidence="1">
    <location>
        <begin position="37"/>
        <end position="54"/>
    </location>
</feature>
<dbReference type="AlphaFoldDB" id="A0A225E1N7"/>
<comment type="caution">
    <text evidence="2">The sequence shown here is derived from an EMBL/GenBank/DDBJ whole genome shotgun (WGS) entry which is preliminary data.</text>
</comment>
<keyword evidence="3" id="KW-1185">Reference proteome</keyword>